<evidence type="ECO:0000256" key="4">
    <source>
        <dbReference type="SAM" id="SignalP"/>
    </source>
</evidence>
<dbReference type="Proteomes" id="UP000295136">
    <property type="component" value="Unassembled WGS sequence"/>
</dbReference>
<evidence type="ECO:0000313" key="7">
    <source>
        <dbReference type="Proteomes" id="UP000295136"/>
    </source>
</evidence>
<feature type="signal peptide" evidence="4">
    <location>
        <begin position="1"/>
        <end position="23"/>
    </location>
</feature>
<dbReference type="RefSeq" id="WP_132634720.1">
    <property type="nucleotide sequence ID" value="NZ_SMLD01000092.1"/>
</dbReference>
<dbReference type="InterPro" id="IPR051601">
    <property type="entry name" value="Serine_prot/Carboxylest_S33"/>
</dbReference>
<gene>
    <name evidence="6" type="ORF">E1295_29120</name>
</gene>
<dbReference type="EMBL" id="SMLD01000092">
    <property type="protein sequence ID" value="TDE41706.1"/>
    <property type="molecule type" value="Genomic_DNA"/>
</dbReference>
<evidence type="ECO:0000313" key="6">
    <source>
        <dbReference type="EMBL" id="TDE41706.1"/>
    </source>
</evidence>
<comment type="similarity">
    <text evidence="1">Belongs to the peptidase S33 family.</text>
</comment>
<dbReference type="PANTHER" id="PTHR43248:SF29">
    <property type="entry name" value="TRIPEPTIDYL AMINOPEPTIDASE"/>
    <property type="match status" value="1"/>
</dbReference>
<keyword evidence="7" id="KW-1185">Reference proteome</keyword>
<organism evidence="6 7">
    <name type="scientific">Nonomuraea mesophila</name>
    <dbReference type="NCBI Taxonomy" id="2530382"/>
    <lineage>
        <taxon>Bacteria</taxon>
        <taxon>Bacillati</taxon>
        <taxon>Actinomycetota</taxon>
        <taxon>Actinomycetes</taxon>
        <taxon>Streptosporangiales</taxon>
        <taxon>Streptosporangiaceae</taxon>
        <taxon>Nonomuraea</taxon>
    </lineage>
</organism>
<feature type="chain" id="PRO_5039575437" evidence="4">
    <location>
        <begin position="24"/>
        <end position="466"/>
    </location>
</feature>
<dbReference type="InterPro" id="IPR000073">
    <property type="entry name" value="AB_hydrolase_1"/>
</dbReference>
<dbReference type="Gene3D" id="3.40.50.1820">
    <property type="entry name" value="alpha/beta hydrolase"/>
    <property type="match status" value="1"/>
</dbReference>
<dbReference type="AlphaFoldDB" id="A0A4R5F2K9"/>
<feature type="domain" description="AB hydrolase-1" evidence="5">
    <location>
        <begin position="98"/>
        <end position="438"/>
    </location>
</feature>
<keyword evidence="2 4" id="KW-0732">Signal</keyword>
<comment type="caution">
    <text evidence="6">The sequence shown here is derived from an EMBL/GenBank/DDBJ whole genome shotgun (WGS) entry which is preliminary data.</text>
</comment>
<dbReference type="GO" id="GO:0016787">
    <property type="term" value="F:hydrolase activity"/>
    <property type="evidence" value="ECO:0007669"/>
    <property type="project" value="UniProtKB-KW"/>
</dbReference>
<dbReference type="PANTHER" id="PTHR43248">
    <property type="entry name" value="2-SUCCINYL-6-HYDROXY-2,4-CYCLOHEXADIENE-1-CARBOXYLATE SYNTHASE"/>
    <property type="match status" value="1"/>
</dbReference>
<dbReference type="Pfam" id="PF00561">
    <property type="entry name" value="Abhydrolase_1"/>
    <property type="match status" value="1"/>
</dbReference>
<evidence type="ECO:0000259" key="5">
    <source>
        <dbReference type="Pfam" id="PF00561"/>
    </source>
</evidence>
<protein>
    <submittedName>
        <fullName evidence="6">Alpha/beta fold hydrolase</fullName>
    </submittedName>
</protein>
<keyword evidence="3 6" id="KW-0378">Hydrolase</keyword>
<sequence>MNIVLKGAIGALALLPIAPAAEAKPPALAWHDCADGLECARMEVPADWAVPSREKITVGLAKLPARDQARKKGVLLVNTGGPGEQIPILRQGKKYFADLTEWFDVVIFDPRGFGSSSRIDCPIPAPSATEWVFPNKSAYNAYAAKNRSFGQACAKAAGPLNGNLNSWQIAHDMDAIRAILGQKRLTYLGNSHGTALAQAYAELFPRKVGRMYLDSVIDHTTTSLRTWLERRAKVLERNFGRFAAWCQSTATCALHGRDVTAVWDEVIATARRRPIPAPGAGPDVTINDTQIVSRFHVSNEAAWERLAGGLAQAASGDASFFAKVEGVPDPDLSRVFLCADFPYPGYDRLKRLETALRRDTRHIGWRTVWPMAYHCAGLPPTRTWAPRPIKAAGLPPVLIANGEHDDNTPPGDGRRLASVLPGARYLPAVGGHALYLTGHPCVREHVHRYLTTGAMPPRGASCGPAT</sequence>
<proteinExistence type="inferred from homology"/>
<name>A0A4R5F2K9_9ACTN</name>
<dbReference type="SUPFAM" id="SSF53474">
    <property type="entry name" value="alpha/beta-Hydrolases"/>
    <property type="match status" value="1"/>
</dbReference>
<evidence type="ECO:0000256" key="3">
    <source>
        <dbReference type="ARBA" id="ARBA00022801"/>
    </source>
</evidence>
<reference evidence="6 7" key="1">
    <citation type="submission" date="2019-03" db="EMBL/GenBank/DDBJ databases">
        <title>Draft genome sequences of novel Actinobacteria.</title>
        <authorList>
            <person name="Sahin N."/>
            <person name="Ay H."/>
            <person name="Saygin H."/>
        </authorList>
    </citation>
    <scope>NUCLEOTIDE SEQUENCE [LARGE SCALE GENOMIC DNA]</scope>
    <source>
        <strain evidence="6 7">6K102</strain>
    </source>
</reference>
<accession>A0A4R5F2K9</accession>
<dbReference type="InterPro" id="IPR029058">
    <property type="entry name" value="AB_hydrolase_fold"/>
</dbReference>
<evidence type="ECO:0000256" key="2">
    <source>
        <dbReference type="ARBA" id="ARBA00022729"/>
    </source>
</evidence>
<evidence type="ECO:0000256" key="1">
    <source>
        <dbReference type="ARBA" id="ARBA00010088"/>
    </source>
</evidence>